<name>A0A433CYE2_9FUNG</name>
<dbReference type="EMBL" id="RBNI01010611">
    <property type="protein sequence ID" value="RUP43606.1"/>
    <property type="molecule type" value="Genomic_DNA"/>
</dbReference>
<organism evidence="1 2">
    <name type="scientific">Jimgerdemannia flammicorona</name>
    <dbReference type="NCBI Taxonomy" id="994334"/>
    <lineage>
        <taxon>Eukaryota</taxon>
        <taxon>Fungi</taxon>
        <taxon>Fungi incertae sedis</taxon>
        <taxon>Mucoromycota</taxon>
        <taxon>Mucoromycotina</taxon>
        <taxon>Endogonomycetes</taxon>
        <taxon>Endogonales</taxon>
        <taxon>Endogonaceae</taxon>
        <taxon>Jimgerdemannia</taxon>
    </lineage>
</organism>
<proteinExistence type="predicted"/>
<dbReference type="GO" id="GO:0045271">
    <property type="term" value="C:respiratory chain complex I"/>
    <property type="evidence" value="ECO:0007669"/>
    <property type="project" value="InterPro"/>
</dbReference>
<dbReference type="Proteomes" id="UP000268093">
    <property type="component" value="Unassembled WGS sequence"/>
</dbReference>
<gene>
    <name evidence="1" type="ORF">BC936DRAFT_136954</name>
</gene>
<reference evidence="1 2" key="1">
    <citation type="journal article" date="2018" name="New Phytol.">
        <title>Phylogenomics of Endogonaceae and evolution of mycorrhizas within Mucoromycota.</title>
        <authorList>
            <person name="Chang Y."/>
            <person name="Desiro A."/>
            <person name="Na H."/>
            <person name="Sandor L."/>
            <person name="Lipzen A."/>
            <person name="Clum A."/>
            <person name="Barry K."/>
            <person name="Grigoriev I.V."/>
            <person name="Martin F.M."/>
            <person name="Stajich J.E."/>
            <person name="Smith M.E."/>
            <person name="Bonito G."/>
            <person name="Spatafora J.W."/>
        </authorList>
    </citation>
    <scope>NUCLEOTIDE SEQUENCE [LARGE SCALE GENOMIC DNA]</scope>
    <source>
        <strain evidence="1 2">GMNB39</strain>
    </source>
</reference>
<comment type="caution">
    <text evidence="1">The sequence shown here is derived from an EMBL/GenBank/DDBJ whole genome shotgun (WGS) entry which is preliminary data.</text>
</comment>
<keyword evidence="2" id="KW-1185">Reference proteome</keyword>
<dbReference type="PANTHER" id="PTHR36987:SF1">
    <property type="entry name" value="NADH DEHYDROGENASE [UBIQUINONE] 1 BETA SUBCOMPLEX SUBUNIT 2"/>
    <property type="match status" value="1"/>
</dbReference>
<evidence type="ECO:0000313" key="1">
    <source>
        <dbReference type="EMBL" id="RUP43606.1"/>
    </source>
</evidence>
<evidence type="ECO:0000313" key="2">
    <source>
        <dbReference type="Proteomes" id="UP000268093"/>
    </source>
</evidence>
<protein>
    <submittedName>
        <fullName evidence="1">Uncharacterized protein</fullName>
    </submittedName>
</protein>
<dbReference type="PANTHER" id="PTHR36987">
    <property type="entry name" value="NADH DEHYDROGENASE [UBIQUINONE] 1 BETA SUBCOMPLEX SUBUNIT 2-LIKE"/>
    <property type="match status" value="1"/>
</dbReference>
<dbReference type="AlphaFoldDB" id="A0A433CYE2"/>
<dbReference type="OrthoDB" id="531564at2759"/>
<sequence length="136" mass="15491">MVRTSGVITEDSLLEQGVELKKLFVGGLCGELVDVLGGFDESSLETKIRHPLPCPDRKPQETDPFIIDNNPTMLPFHPHPPTLTYRWTSKLLGASMWFFIMYRAKQDGPVLLGWRHPWDGHGHGHSDEHAHHEEHH</sequence>
<dbReference type="InterPro" id="IPR044980">
    <property type="entry name" value="NDUFB2_plant/fungi"/>
</dbReference>
<dbReference type="GO" id="GO:0005743">
    <property type="term" value="C:mitochondrial inner membrane"/>
    <property type="evidence" value="ECO:0007669"/>
    <property type="project" value="InterPro"/>
</dbReference>
<accession>A0A433CYE2</accession>